<evidence type="ECO:0000259" key="2">
    <source>
        <dbReference type="Pfam" id="PF16661"/>
    </source>
</evidence>
<sequence>MVSKIDVVLISHSNILHVETLSYAMKKLGLSAPVYSTDPVCRLGQLTMYDYYAARRIKERESHSSSCHRPSSGRHLNGTVLESFVWPAFLITDAYNALNNQVYKCQRDQEFLAC</sequence>
<dbReference type="EMBL" id="CM007385">
    <property type="protein sequence ID" value="ONK69926.1"/>
    <property type="molecule type" value="Genomic_DNA"/>
</dbReference>
<dbReference type="Pfam" id="PF16661">
    <property type="entry name" value="Lactamase_B_6"/>
    <property type="match status" value="1"/>
</dbReference>
<dbReference type="SUPFAM" id="SSF56281">
    <property type="entry name" value="Metallo-hydrolase/oxidoreductase"/>
    <property type="match status" value="1"/>
</dbReference>
<evidence type="ECO:0000313" key="4">
    <source>
        <dbReference type="Proteomes" id="UP000243459"/>
    </source>
</evidence>
<dbReference type="InterPro" id="IPR027075">
    <property type="entry name" value="CPSF2"/>
</dbReference>
<dbReference type="GO" id="GO:0005847">
    <property type="term" value="C:mRNA cleavage and polyadenylation specificity factor complex"/>
    <property type="evidence" value="ECO:0007669"/>
    <property type="project" value="InterPro"/>
</dbReference>
<feature type="domain" description="Metallo-beta-lactamase" evidence="2">
    <location>
        <begin position="2"/>
        <end position="62"/>
    </location>
</feature>
<accession>A0A5P1EV78</accession>
<dbReference type="Gramene" id="ONK69926">
    <property type="protein sequence ID" value="ONK69926"/>
    <property type="gene ID" value="A4U43_C05F28300"/>
</dbReference>
<proteinExistence type="inferred from homology"/>
<keyword evidence="1" id="KW-0539">Nucleus</keyword>
<dbReference type="GO" id="GO:0003723">
    <property type="term" value="F:RNA binding"/>
    <property type="evidence" value="ECO:0007669"/>
    <property type="project" value="UniProtKB-KW"/>
</dbReference>
<name>A0A5P1EV78_ASPOF</name>
<dbReference type="InterPro" id="IPR001279">
    <property type="entry name" value="Metallo-B-lactamas"/>
</dbReference>
<evidence type="ECO:0000313" key="3">
    <source>
        <dbReference type="EMBL" id="ONK69926.1"/>
    </source>
</evidence>
<dbReference type="PANTHER" id="PTHR45922">
    <property type="entry name" value="CLEAVAGE AND POLYADENYLATION SPECIFICITY FACTOR SUBUNIT 2"/>
    <property type="match status" value="1"/>
</dbReference>
<dbReference type="GO" id="GO:0006398">
    <property type="term" value="P:mRNA 3'-end processing by stem-loop binding and cleavage"/>
    <property type="evidence" value="ECO:0007669"/>
    <property type="project" value="InterPro"/>
</dbReference>
<dbReference type="Gene3D" id="3.60.15.10">
    <property type="entry name" value="Ribonuclease Z/Hydroxyacylglutathione hydrolase-like"/>
    <property type="match status" value="1"/>
</dbReference>
<dbReference type="AlphaFoldDB" id="A0A5P1EV78"/>
<keyword evidence="1" id="KW-0694">RNA-binding</keyword>
<dbReference type="PANTHER" id="PTHR45922:SF1">
    <property type="entry name" value="CLEAVAGE AND POLYADENYLATION SPECIFICITY FACTOR SUBUNIT 2"/>
    <property type="match status" value="1"/>
</dbReference>
<dbReference type="Proteomes" id="UP000243459">
    <property type="component" value="Chromosome 5"/>
</dbReference>
<comment type="subcellular location">
    <subcellularLocation>
        <location evidence="1">Nucleus</location>
    </subcellularLocation>
</comment>
<dbReference type="InterPro" id="IPR036866">
    <property type="entry name" value="RibonucZ/Hydroxyglut_hydro"/>
</dbReference>
<keyword evidence="1" id="KW-0507">mRNA processing</keyword>
<evidence type="ECO:0000256" key="1">
    <source>
        <dbReference type="RuleBase" id="RU365006"/>
    </source>
</evidence>
<comment type="similarity">
    <text evidence="1">Belongs to the metallo-beta-lactamase superfamily. RNA-metabolizing metallo-beta-lactamase-like family. CPSF2/YSH1 subfamily.</text>
</comment>
<gene>
    <name evidence="3" type="ORF">A4U43_C05F28300</name>
</gene>
<protein>
    <recommendedName>
        <fullName evidence="1">Cleavage and polyadenylation specificity factor subunit 2</fullName>
    </recommendedName>
    <alternativeName>
        <fullName evidence="1">Cleavage and polyadenylation specificity factor 100 kDa subunit</fullName>
    </alternativeName>
</protein>
<keyword evidence="4" id="KW-1185">Reference proteome</keyword>
<organism evidence="3 4">
    <name type="scientific">Asparagus officinalis</name>
    <name type="common">Garden asparagus</name>
    <dbReference type="NCBI Taxonomy" id="4686"/>
    <lineage>
        <taxon>Eukaryota</taxon>
        <taxon>Viridiplantae</taxon>
        <taxon>Streptophyta</taxon>
        <taxon>Embryophyta</taxon>
        <taxon>Tracheophyta</taxon>
        <taxon>Spermatophyta</taxon>
        <taxon>Magnoliopsida</taxon>
        <taxon>Liliopsida</taxon>
        <taxon>Asparagales</taxon>
        <taxon>Asparagaceae</taxon>
        <taxon>Asparagoideae</taxon>
        <taxon>Asparagus</taxon>
    </lineage>
</organism>
<reference evidence="4" key="1">
    <citation type="journal article" date="2017" name="Nat. Commun.">
        <title>The asparagus genome sheds light on the origin and evolution of a young Y chromosome.</title>
        <authorList>
            <person name="Harkess A."/>
            <person name="Zhou J."/>
            <person name="Xu C."/>
            <person name="Bowers J.E."/>
            <person name="Van der Hulst R."/>
            <person name="Ayyampalayam S."/>
            <person name="Mercati F."/>
            <person name="Riccardi P."/>
            <person name="McKain M.R."/>
            <person name="Kakrana A."/>
            <person name="Tang H."/>
            <person name="Ray J."/>
            <person name="Groenendijk J."/>
            <person name="Arikit S."/>
            <person name="Mathioni S.M."/>
            <person name="Nakano M."/>
            <person name="Shan H."/>
            <person name="Telgmann-Rauber A."/>
            <person name="Kanno A."/>
            <person name="Yue Z."/>
            <person name="Chen H."/>
            <person name="Li W."/>
            <person name="Chen Y."/>
            <person name="Xu X."/>
            <person name="Zhang Y."/>
            <person name="Luo S."/>
            <person name="Chen H."/>
            <person name="Gao J."/>
            <person name="Mao Z."/>
            <person name="Pires J.C."/>
            <person name="Luo M."/>
            <person name="Kudrna D."/>
            <person name="Wing R.A."/>
            <person name="Meyers B.C."/>
            <person name="Yi K."/>
            <person name="Kong H."/>
            <person name="Lavrijsen P."/>
            <person name="Sunseri F."/>
            <person name="Falavigna A."/>
            <person name="Ye Y."/>
            <person name="Leebens-Mack J.H."/>
            <person name="Chen G."/>
        </authorList>
    </citation>
    <scope>NUCLEOTIDE SEQUENCE [LARGE SCALE GENOMIC DNA]</scope>
    <source>
        <strain evidence="4">cv. DH0086</strain>
    </source>
</reference>